<dbReference type="OrthoDB" id="7848332at2759"/>
<comment type="caution">
    <text evidence="17">The sequence shown here is derived from an EMBL/GenBank/DDBJ whole genome shotgun (WGS) entry which is preliminary data.</text>
</comment>
<gene>
    <name evidence="17" type="ORF">E1B28_012824</name>
</gene>
<sequence length="604" mass="67604">MSIRLRASPGIVLPEPEDEDDLGSVSGSECDDDDDETWEDWVSDSNPGNQPCKSLFEDKTLRSADAAVEYDKSNYGFDLNQFCSKLSLDVHGRIRLINFIRKTEPSPENVLQMNGSETCLTSDEYLKPVVEDDPLLQLQSDDWSDSEDEQANPEKRIKVLEKKLAQARAEFEAYRALVNQRFDLIEAAPDAPAAESAPKTRDDDSHYFESYGANDIHAVMIQDLVRTSTYARYILQTPTIFEGATVLDVGCGTGILSLFAARAGAKKVIAVDASDIAEKAEKIVKANELSDIITVVRGRIEDVNLPDGIQKVDVILSEWMGYALLYESMLDSVLTARRRFLRPGGVMAPSQCRMMLGLCDASEIVKERLTFWNDVYGFDLSVMAEEVLEEAIVDVVGPYTMLSDPCVVKDIYLAEITTRQLDFTSSFKLVSTVERRTKVTSFILYFDTFFTASGAPVPPDTEPQIVGVGQAQVAEVWPVGGKAPPQRRASQQLEERKMERRKTEEESGLRSKEKEKPSEVVTSFSTGPKSVPTHWKQTIFLLKEPFIVNEGTIVLGQFCCRKSDSNSRELDIEIRYTVKDPEELAGTKNPTRKEDVVVQMYKVR</sequence>
<keyword evidence="3" id="KW-0963">Cytoplasm</keyword>
<accession>A0A9P7RTP7</accession>
<proteinExistence type="predicted"/>
<dbReference type="Gene3D" id="3.40.50.150">
    <property type="entry name" value="Vaccinia Virus protein VP39"/>
    <property type="match status" value="1"/>
</dbReference>
<feature type="compositionally biased region" description="Acidic residues" evidence="13">
    <location>
        <begin position="29"/>
        <end position="42"/>
    </location>
</feature>
<keyword evidence="18" id="KW-1185">Reference proteome</keyword>
<dbReference type="SUPFAM" id="SSF53335">
    <property type="entry name" value="S-adenosyl-L-methionine-dependent methyltransferases"/>
    <property type="match status" value="1"/>
</dbReference>
<keyword evidence="8" id="KW-0863">Zinc-finger</keyword>
<evidence type="ECO:0000313" key="17">
    <source>
        <dbReference type="EMBL" id="KAG7088873.1"/>
    </source>
</evidence>
<comment type="subcellular location">
    <subcellularLocation>
        <location evidence="1">Cytoplasm</location>
        <location evidence="1">Cytosol</location>
    </subcellularLocation>
</comment>
<dbReference type="EC" id="2.1.1.319" evidence="2"/>
<dbReference type="InterPro" id="IPR055135">
    <property type="entry name" value="PRMT_dom"/>
</dbReference>
<evidence type="ECO:0000256" key="2">
    <source>
        <dbReference type="ARBA" id="ARBA00011925"/>
    </source>
</evidence>
<comment type="catalytic activity">
    <reaction evidence="11">
        <text>L-arginyl-[protein] + S-adenosyl-L-methionine = N(omega)-methyl-L-arginyl-[protein] + S-adenosyl-L-homocysteine + H(+)</text>
        <dbReference type="Rhea" id="RHEA:48100"/>
        <dbReference type="Rhea" id="RHEA-COMP:10532"/>
        <dbReference type="Rhea" id="RHEA-COMP:11990"/>
        <dbReference type="ChEBI" id="CHEBI:15378"/>
        <dbReference type="ChEBI" id="CHEBI:29965"/>
        <dbReference type="ChEBI" id="CHEBI:57856"/>
        <dbReference type="ChEBI" id="CHEBI:59789"/>
        <dbReference type="ChEBI" id="CHEBI:65280"/>
    </reaction>
    <physiologicalReaction direction="left-to-right" evidence="11">
        <dbReference type="Rhea" id="RHEA:48101"/>
    </physiologicalReaction>
</comment>
<dbReference type="GeneID" id="66081899"/>
<dbReference type="InterPro" id="IPR025799">
    <property type="entry name" value="Arg_MeTrfase"/>
</dbReference>
<evidence type="ECO:0000259" key="16">
    <source>
        <dbReference type="Pfam" id="PF22528"/>
    </source>
</evidence>
<dbReference type="PANTHER" id="PTHR11006:SF53">
    <property type="entry name" value="PROTEIN ARGININE N-METHYLTRANSFERASE 3"/>
    <property type="match status" value="1"/>
</dbReference>
<evidence type="ECO:0000259" key="14">
    <source>
        <dbReference type="Pfam" id="PF13649"/>
    </source>
</evidence>
<dbReference type="Proteomes" id="UP001049176">
    <property type="component" value="Chromosome 8"/>
</dbReference>
<dbReference type="PANTHER" id="PTHR11006">
    <property type="entry name" value="PROTEIN ARGININE N-METHYLTRANSFERASE"/>
    <property type="match status" value="1"/>
</dbReference>
<dbReference type="Pfam" id="PF13649">
    <property type="entry name" value="Methyltransf_25"/>
    <property type="match status" value="1"/>
</dbReference>
<dbReference type="GO" id="GO:0005829">
    <property type="term" value="C:cytosol"/>
    <property type="evidence" value="ECO:0007669"/>
    <property type="project" value="UniProtKB-SubCell"/>
</dbReference>
<dbReference type="GO" id="GO:0035242">
    <property type="term" value="F:protein-arginine omega-N asymmetric methyltransferase activity"/>
    <property type="evidence" value="ECO:0007669"/>
    <property type="project" value="UniProtKB-EC"/>
</dbReference>
<feature type="domain" description="Protein arginine N-methyltransferase 3-like C2H2 zinc finger" evidence="15">
    <location>
        <begin position="82"/>
        <end position="128"/>
    </location>
</feature>
<dbReference type="EMBL" id="CM032188">
    <property type="protein sequence ID" value="KAG7088873.1"/>
    <property type="molecule type" value="Genomic_DNA"/>
</dbReference>
<name>A0A9P7RTP7_9AGAR</name>
<feature type="region of interest" description="Disordered" evidence="13">
    <location>
        <begin position="479"/>
        <end position="527"/>
    </location>
</feature>
<keyword evidence="9" id="KW-0862">Zinc</keyword>
<dbReference type="SUPFAM" id="SSF57667">
    <property type="entry name" value="beta-beta-alpha zinc fingers"/>
    <property type="match status" value="1"/>
</dbReference>
<dbReference type="AlphaFoldDB" id="A0A9P7RTP7"/>
<keyword evidence="5 12" id="KW-0808">Transferase</keyword>
<evidence type="ECO:0000256" key="10">
    <source>
        <dbReference type="ARBA" id="ARBA00047384"/>
    </source>
</evidence>
<keyword evidence="6 12" id="KW-0949">S-adenosyl-L-methionine</keyword>
<evidence type="ECO:0000256" key="13">
    <source>
        <dbReference type="SAM" id="MobiDB-lite"/>
    </source>
</evidence>
<evidence type="ECO:0000256" key="11">
    <source>
        <dbReference type="ARBA" id="ARBA00049303"/>
    </source>
</evidence>
<dbReference type="InterPro" id="IPR029063">
    <property type="entry name" value="SAM-dependent_MTases_sf"/>
</dbReference>
<dbReference type="Pfam" id="PF22528">
    <property type="entry name" value="PRMT_C"/>
    <property type="match status" value="2"/>
</dbReference>
<keyword evidence="7" id="KW-0479">Metal-binding</keyword>
<evidence type="ECO:0000256" key="1">
    <source>
        <dbReference type="ARBA" id="ARBA00004514"/>
    </source>
</evidence>
<reference evidence="17" key="1">
    <citation type="journal article" date="2021" name="Genome Biol. Evol.">
        <title>The assembled and annotated genome of the fairy-ring fungus Marasmius oreades.</title>
        <authorList>
            <person name="Hiltunen M."/>
            <person name="Ament-Velasquez S.L."/>
            <person name="Johannesson H."/>
        </authorList>
    </citation>
    <scope>NUCLEOTIDE SEQUENCE</scope>
    <source>
        <strain evidence="17">03SP1</strain>
    </source>
</reference>
<protein>
    <recommendedName>
        <fullName evidence="2">type I protein arginine methyltransferase</fullName>
        <ecNumber evidence="2">2.1.1.319</ecNumber>
    </recommendedName>
</protein>
<dbReference type="InterPro" id="IPR049482">
    <property type="entry name" value="ANM3-like_C2H2_Zf"/>
</dbReference>
<evidence type="ECO:0000256" key="9">
    <source>
        <dbReference type="ARBA" id="ARBA00022833"/>
    </source>
</evidence>
<evidence type="ECO:0000256" key="4">
    <source>
        <dbReference type="ARBA" id="ARBA00022603"/>
    </source>
</evidence>
<dbReference type="GO" id="GO:0042054">
    <property type="term" value="F:histone methyltransferase activity"/>
    <property type="evidence" value="ECO:0007669"/>
    <property type="project" value="TreeGrafter"/>
</dbReference>
<evidence type="ECO:0000313" key="18">
    <source>
        <dbReference type="Proteomes" id="UP001049176"/>
    </source>
</evidence>
<dbReference type="InterPro" id="IPR036236">
    <property type="entry name" value="Znf_C2H2_sf"/>
</dbReference>
<dbReference type="KEGG" id="more:E1B28_012824"/>
<dbReference type="Pfam" id="PF21137">
    <property type="entry name" value="ANM3_C2H2_Zf"/>
    <property type="match status" value="1"/>
</dbReference>
<evidence type="ECO:0000256" key="8">
    <source>
        <dbReference type="ARBA" id="ARBA00022771"/>
    </source>
</evidence>
<feature type="compositionally biased region" description="Basic and acidic residues" evidence="13">
    <location>
        <begin position="493"/>
        <end position="518"/>
    </location>
</feature>
<keyword evidence="4 12" id="KW-0489">Methyltransferase</keyword>
<dbReference type="GO" id="GO:0005634">
    <property type="term" value="C:nucleus"/>
    <property type="evidence" value="ECO:0007669"/>
    <property type="project" value="TreeGrafter"/>
</dbReference>
<dbReference type="RefSeq" id="XP_043005344.1">
    <property type="nucleotide sequence ID" value="XM_043157974.1"/>
</dbReference>
<evidence type="ECO:0000256" key="5">
    <source>
        <dbReference type="ARBA" id="ARBA00022679"/>
    </source>
</evidence>
<dbReference type="GO" id="GO:0008270">
    <property type="term" value="F:zinc ion binding"/>
    <property type="evidence" value="ECO:0007669"/>
    <property type="project" value="UniProtKB-KW"/>
</dbReference>
<feature type="domain" description="Methyltransferase" evidence="14">
    <location>
        <begin position="246"/>
        <end position="345"/>
    </location>
</feature>
<dbReference type="InterPro" id="IPR041698">
    <property type="entry name" value="Methyltransf_25"/>
</dbReference>
<feature type="domain" description="Protein arginine N-methyltransferase" evidence="16">
    <location>
        <begin position="522"/>
        <end position="580"/>
    </location>
</feature>
<organism evidence="17 18">
    <name type="scientific">Marasmius oreades</name>
    <name type="common">fairy-ring Marasmius</name>
    <dbReference type="NCBI Taxonomy" id="181124"/>
    <lineage>
        <taxon>Eukaryota</taxon>
        <taxon>Fungi</taxon>
        <taxon>Dikarya</taxon>
        <taxon>Basidiomycota</taxon>
        <taxon>Agaricomycotina</taxon>
        <taxon>Agaricomycetes</taxon>
        <taxon>Agaricomycetidae</taxon>
        <taxon>Agaricales</taxon>
        <taxon>Marasmiineae</taxon>
        <taxon>Marasmiaceae</taxon>
        <taxon>Marasmius</taxon>
    </lineage>
</organism>
<dbReference type="FunFam" id="3.40.50.150:FF:000003">
    <property type="entry name" value="Blast:Protein arginine N-methyltransferase 1"/>
    <property type="match status" value="1"/>
</dbReference>
<evidence type="ECO:0000256" key="6">
    <source>
        <dbReference type="ARBA" id="ARBA00022691"/>
    </source>
</evidence>
<feature type="region of interest" description="Disordered" evidence="13">
    <location>
        <begin position="1"/>
        <end position="49"/>
    </location>
</feature>
<evidence type="ECO:0000256" key="7">
    <source>
        <dbReference type="ARBA" id="ARBA00022723"/>
    </source>
</evidence>
<comment type="catalytic activity">
    <reaction evidence="10">
        <text>L-arginyl-[protein] + 2 S-adenosyl-L-methionine = N(omega),N(omega)-dimethyl-L-arginyl-[protein] + 2 S-adenosyl-L-homocysteine + 2 H(+)</text>
        <dbReference type="Rhea" id="RHEA:48096"/>
        <dbReference type="Rhea" id="RHEA-COMP:10532"/>
        <dbReference type="Rhea" id="RHEA-COMP:11991"/>
        <dbReference type="ChEBI" id="CHEBI:15378"/>
        <dbReference type="ChEBI" id="CHEBI:29965"/>
        <dbReference type="ChEBI" id="CHEBI:57856"/>
        <dbReference type="ChEBI" id="CHEBI:59789"/>
        <dbReference type="ChEBI" id="CHEBI:61897"/>
        <dbReference type="EC" id="2.1.1.319"/>
    </reaction>
    <physiologicalReaction direction="left-to-right" evidence="10">
        <dbReference type="Rhea" id="RHEA:48097"/>
    </physiologicalReaction>
</comment>
<evidence type="ECO:0000256" key="3">
    <source>
        <dbReference type="ARBA" id="ARBA00022490"/>
    </source>
</evidence>
<feature type="domain" description="Protein arginine N-methyltransferase" evidence="16">
    <location>
        <begin position="362"/>
        <end position="456"/>
    </location>
</feature>
<evidence type="ECO:0000259" key="15">
    <source>
        <dbReference type="Pfam" id="PF21137"/>
    </source>
</evidence>
<evidence type="ECO:0000256" key="12">
    <source>
        <dbReference type="PROSITE-ProRule" id="PRU01015"/>
    </source>
</evidence>
<dbReference type="CDD" id="cd02440">
    <property type="entry name" value="AdoMet_MTases"/>
    <property type="match status" value="1"/>
</dbReference>
<dbReference type="GO" id="GO:0032259">
    <property type="term" value="P:methylation"/>
    <property type="evidence" value="ECO:0007669"/>
    <property type="project" value="UniProtKB-KW"/>
</dbReference>
<dbReference type="Gene3D" id="2.70.160.11">
    <property type="entry name" value="Hnrnp arginine n-methyltransferase1"/>
    <property type="match status" value="1"/>
</dbReference>
<dbReference type="PROSITE" id="PS51678">
    <property type="entry name" value="SAM_MT_PRMT"/>
    <property type="match status" value="1"/>
</dbReference>